<keyword evidence="1" id="KW-0812">Transmembrane</keyword>
<keyword evidence="1" id="KW-0472">Membrane</keyword>
<feature type="transmembrane region" description="Helical" evidence="1">
    <location>
        <begin position="12"/>
        <end position="37"/>
    </location>
</feature>
<keyword evidence="1" id="KW-1133">Transmembrane helix</keyword>
<evidence type="ECO:0000313" key="2">
    <source>
        <dbReference type="EnsemblMetazoa" id="GPPI007751-PA"/>
    </source>
</evidence>
<dbReference type="Proteomes" id="UP000092460">
    <property type="component" value="Unassembled WGS sequence"/>
</dbReference>
<keyword evidence="3" id="KW-1185">Reference proteome</keyword>
<dbReference type="EnsemblMetazoa" id="GPPI007751-RA">
    <property type="protein sequence ID" value="GPPI007751-PA"/>
    <property type="gene ID" value="GPPI007751"/>
</dbReference>
<organism evidence="2 3">
    <name type="scientific">Glossina palpalis gambiensis</name>
    <dbReference type="NCBI Taxonomy" id="67801"/>
    <lineage>
        <taxon>Eukaryota</taxon>
        <taxon>Metazoa</taxon>
        <taxon>Ecdysozoa</taxon>
        <taxon>Arthropoda</taxon>
        <taxon>Hexapoda</taxon>
        <taxon>Insecta</taxon>
        <taxon>Pterygota</taxon>
        <taxon>Neoptera</taxon>
        <taxon>Endopterygota</taxon>
        <taxon>Diptera</taxon>
        <taxon>Brachycera</taxon>
        <taxon>Muscomorpha</taxon>
        <taxon>Hippoboscoidea</taxon>
        <taxon>Glossinidae</taxon>
        <taxon>Glossina</taxon>
    </lineage>
</organism>
<dbReference type="EMBL" id="JXJN01003204">
    <property type="status" value="NOT_ANNOTATED_CDS"/>
    <property type="molecule type" value="Genomic_DNA"/>
</dbReference>
<evidence type="ECO:0000313" key="3">
    <source>
        <dbReference type="Proteomes" id="UP000092460"/>
    </source>
</evidence>
<protein>
    <submittedName>
        <fullName evidence="2">Uncharacterized protein</fullName>
    </submittedName>
</protein>
<accession>A0A1B0AT77</accession>
<dbReference type="VEuPathDB" id="VectorBase:GPPI007751"/>
<evidence type="ECO:0000256" key="1">
    <source>
        <dbReference type="SAM" id="Phobius"/>
    </source>
</evidence>
<proteinExistence type="predicted"/>
<reference evidence="2" key="2">
    <citation type="submission" date="2020-05" db="UniProtKB">
        <authorList>
            <consortium name="EnsemblMetazoa"/>
        </authorList>
    </citation>
    <scope>IDENTIFICATION</scope>
    <source>
        <strain evidence="2">IAEA</strain>
    </source>
</reference>
<dbReference type="AlphaFoldDB" id="A0A1B0AT77"/>
<reference evidence="3" key="1">
    <citation type="submission" date="2015-01" db="EMBL/GenBank/DDBJ databases">
        <authorList>
            <person name="Aksoy S."/>
            <person name="Warren W."/>
            <person name="Wilson R.K."/>
        </authorList>
    </citation>
    <scope>NUCLEOTIDE SEQUENCE [LARGE SCALE GENOMIC DNA]</scope>
    <source>
        <strain evidence="3">IAEA</strain>
    </source>
</reference>
<sequence length="199" mass="21362">MAIFVGNNGSNVCVVGSIIVTLFDAFGVCFCAIAGVVGTPDSAAFSYCKSAINGAIVADTFVKSHMDTNIPACIFCVAYCFCMASNCNCAPCSISKASTPAKRLVCEAGGSRLLKLDSDGGSHMGRSLLSPIILQHLAAEDVIKFKYAEVTIFNAYKALPLMAKAPAMATNVRRRAYLIRKKMQLLWSKKVKRTDDRNI</sequence>
<name>A0A1B0AT77_9MUSC</name>